<keyword evidence="1" id="KW-0677">Repeat</keyword>
<dbReference type="Proteomes" id="UP000727962">
    <property type="component" value="Unassembled WGS sequence"/>
</dbReference>
<reference evidence="4" key="1">
    <citation type="submission" date="2020-07" db="EMBL/GenBank/DDBJ databases">
        <title>Huge and variable diversity of episymbiotic CPR bacteria and DPANN archaea in groundwater ecosystems.</title>
        <authorList>
            <person name="He C.Y."/>
            <person name="Keren R."/>
            <person name="Whittaker M."/>
            <person name="Farag I.F."/>
            <person name="Doudna J."/>
            <person name="Cate J.H.D."/>
            <person name="Banfield J.F."/>
        </authorList>
    </citation>
    <scope>NUCLEOTIDE SEQUENCE</scope>
    <source>
        <strain evidence="4">NC_groundwater_17_Pr7_B-0.1um_64_12</strain>
    </source>
</reference>
<name>A0A931LSS7_FIMGI</name>
<protein>
    <recommendedName>
        <fullName evidence="3">Teneurin-like YD-shell domain-containing protein</fullName>
    </recommendedName>
</protein>
<dbReference type="PANTHER" id="PTHR32305:SF15">
    <property type="entry name" value="PROTEIN RHSA-RELATED"/>
    <property type="match status" value="1"/>
</dbReference>
<dbReference type="PANTHER" id="PTHR32305">
    <property type="match status" value="1"/>
</dbReference>
<dbReference type="Pfam" id="PF25023">
    <property type="entry name" value="TEN_YD-shell"/>
    <property type="match status" value="2"/>
</dbReference>
<dbReference type="InterPro" id="IPR050708">
    <property type="entry name" value="T6SS_VgrG/RHS"/>
</dbReference>
<evidence type="ECO:0000313" key="4">
    <source>
        <dbReference type="EMBL" id="MBI1756664.1"/>
    </source>
</evidence>
<dbReference type="EMBL" id="JACOSL010000038">
    <property type="protein sequence ID" value="MBI1756664.1"/>
    <property type="molecule type" value="Genomic_DNA"/>
</dbReference>
<evidence type="ECO:0000256" key="1">
    <source>
        <dbReference type="ARBA" id="ARBA00022737"/>
    </source>
</evidence>
<evidence type="ECO:0000259" key="3">
    <source>
        <dbReference type="Pfam" id="PF25023"/>
    </source>
</evidence>
<dbReference type="NCBIfam" id="TIGR01643">
    <property type="entry name" value="YD_repeat_2x"/>
    <property type="match status" value="2"/>
</dbReference>
<evidence type="ECO:0000256" key="2">
    <source>
        <dbReference type="SAM" id="MobiDB-lite"/>
    </source>
</evidence>
<proteinExistence type="predicted"/>
<dbReference type="InterPro" id="IPR022385">
    <property type="entry name" value="Rhs_assc_core"/>
</dbReference>
<organism evidence="4 5">
    <name type="scientific">Fimbriimonas ginsengisoli</name>
    <dbReference type="NCBI Taxonomy" id="1005039"/>
    <lineage>
        <taxon>Bacteria</taxon>
        <taxon>Bacillati</taxon>
        <taxon>Armatimonadota</taxon>
        <taxon>Fimbriimonadia</taxon>
        <taxon>Fimbriimonadales</taxon>
        <taxon>Fimbriimonadaceae</taxon>
        <taxon>Fimbriimonas</taxon>
    </lineage>
</organism>
<dbReference type="AlphaFoldDB" id="A0A931LSS7"/>
<dbReference type="InterPro" id="IPR056823">
    <property type="entry name" value="TEN-like_YD-shell"/>
</dbReference>
<dbReference type="InterPro" id="IPR006530">
    <property type="entry name" value="YD"/>
</dbReference>
<feature type="domain" description="Teneurin-like YD-shell" evidence="3">
    <location>
        <begin position="154"/>
        <end position="235"/>
    </location>
</feature>
<feature type="region of interest" description="Disordered" evidence="2">
    <location>
        <begin position="362"/>
        <end position="382"/>
    </location>
</feature>
<evidence type="ECO:0000313" key="5">
    <source>
        <dbReference type="Proteomes" id="UP000727962"/>
    </source>
</evidence>
<dbReference type="Gene3D" id="2.180.10.10">
    <property type="entry name" value="RHS repeat-associated core"/>
    <property type="match status" value="1"/>
</dbReference>
<feature type="domain" description="Teneurin-like YD-shell" evidence="3">
    <location>
        <begin position="5"/>
        <end position="70"/>
    </location>
</feature>
<sequence>MGGATTLYGYDAIDQITSESASGYAATYTYDANGNRTGKTLGGVTDTYTLDSGDKLTSTSTKSYTYDAAGRTTAVTSGGQTTTVAYDYEDRITSITYPSTATNTFTYNGLDTRVGKVDSAGTKTYKRDGAGVTDPVLADGAANYTPGASERRGGSSGYYHQDRMGSIVRVTDSVQSTASVRQFDSFGQVVASSGSSASPFGFAGGEGYQTDSDSGLTLLGHRYYDTSTGRFLTRDDEKDGRNWYAYVDSNPNSSVDPEGRDIVYKHYSKRMLSKVKRIIKRIRKTAIGNHLLVGWEDHAKTLVIQWSSGTNDNAFTDMSQLPNKATIDFDPETELKLNGKGNHHSNIKMPPDVVLAHELGHAHGKLDPGGGEEGAAAGPGDNVWDVENKYRQERSKHHLAPRLYY</sequence>
<gene>
    <name evidence="4" type="ORF">HYR64_06105</name>
</gene>
<comment type="caution">
    <text evidence="4">The sequence shown here is derived from an EMBL/GenBank/DDBJ whole genome shotgun (WGS) entry which is preliminary data.</text>
</comment>
<accession>A0A931LSS7</accession>
<dbReference type="NCBIfam" id="TIGR03696">
    <property type="entry name" value="Rhs_assc_core"/>
    <property type="match status" value="1"/>
</dbReference>